<keyword evidence="3" id="KW-0677">Repeat</keyword>
<keyword evidence="5" id="KW-0862">Zinc</keyword>
<feature type="region of interest" description="Disordered" evidence="8">
    <location>
        <begin position="419"/>
        <end position="441"/>
    </location>
</feature>
<keyword evidence="4 7" id="KW-0863">Zinc-finger</keyword>
<dbReference type="GO" id="GO:0043565">
    <property type="term" value="F:sequence-specific DNA binding"/>
    <property type="evidence" value="ECO:0007669"/>
    <property type="project" value="UniProtKB-ARBA"/>
</dbReference>
<dbReference type="KEGG" id="aplc:110977828"/>
<comment type="subcellular location">
    <subcellularLocation>
        <location evidence="1">Nucleus</location>
    </subcellularLocation>
</comment>
<evidence type="ECO:0000256" key="3">
    <source>
        <dbReference type="ARBA" id="ARBA00022737"/>
    </source>
</evidence>
<dbReference type="FunFam" id="3.30.160.60:FF:001732">
    <property type="entry name" value="Zgc:162936"/>
    <property type="match status" value="1"/>
</dbReference>
<dbReference type="Gene3D" id="3.30.160.60">
    <property type="entry name" value="Classic Zinc Finger"/>
    <property type="match status" value="3"/>
</dbReference>
<feature type="domain" description="C2H2-type" evidence="9">
    <location>
        <begin position="815"/>
        <end position="842"/>
    </location>
</feature>
<dbReference type="PROSITE" id="PS50157">
    <property type="entry name" value="ZINC_FINGER_C2H2_2"/>
    <property type="match status" value="3"/>
</dbReference>
<dbReference type="InterPro" id="IPR036236">
    <property type="entry name" value="Znf_C2H2_sf"/>
</dbReference>
<keyword evidence="2" id="KW-0479">Metal-binding</keyword>
<feature type="region of interest" description="Disordered" evidence="8">
    <location>
        <begin position="319"/>
        <end position="338"/>
    </location>
</feature>
<dbReference type="Proteomes" id="UP000694845">
    <property type="component" value="Unplaced"/>
</dbReference>
<dbReference type="SMART" id="SM00355">
    <property type="entry name" value="ZnF_C2H2"/>
    <property type="match status" value="5"/>
</dbReference>
<dbReference type="GO" id="GO:0005694">
    <property type="term" value="C:chromosome"/>
    <property type="evidence" value="ECO:0007669"/>
    <property type="project" value="UniProtKB-ARBA"/>
</dbReference>
<dbReference type="RefSeq" id="XP_022087987.1">
    <property type="nucleotide sequence ID" value="XM_022232295.1"/>
</dbReference>
<reference evidence="11 12" key="1">
    <citation type="submission" date="2025-04" db="UniProtKB">
        <authorList>
            <consortium name="RefSeq"/>
        </authorList>
    </citation>
    <scope>IDENTIFICATION</scope>
</reference>
<dbReference type="GO" id="GO:0045893">
    <property type="term" value="P:positive regulation of DNA-templated transcription"/>
    <property type="evidence" value="ECO:0007669"/>
    <property type="project" value="UniProtKB-ARBA"/>
</dbReference>
<feature type="region of interest" description="Disordered" evidence="8">
    <location>
        <begin position="559"/>
        <end position="578"/>
    </location>
</feature>
<sequence length="997" mass="109179">MQHTWDLGDVHIEMTSPTASGPSTSNNHVNLKDFLSCTGYSLDRDHDRQAFHADISADSGQQVSGFTKSTVASPRGRSSLTNLMLPKMRRRPFQCKYCTFSCPSATNLSIHMRIHTGEKPYKCGTCSYASARKQNLFRHMSTVHKADRVTMCGPAQATSAYPIALQSSSEERMPVVESVYGGVQDVVLIDGDPVKIVGGDQGNFPTSDTASSSPHISQVYPRQSASSNSQQEDVIEIIPTTSSTPVTEYSTRHYADGSRFIFAGGVAATANSASTKIGAEQTSALDHQFDRTKETPQPQTQTGILNNEVHSVQVQRVVSPDESSVSKSEGPVQPPVYKEPITGALKRKQGRATSHSTLKNILDSPLMLPKRVSTSPTLVSSKSLEPLEKTSTEIKIIQSEEDLDEVLEGRRRMGIHVAPSGARRQQDFTPSPRSLNGGPMAESPFSYSRETPGIVYFPETNTSGGVKEVGAPSADAIPSAQASMVKQRHLSMTKPSLAQKVNEQRGKTDHEDSDDVVMVMDAPRRPFSAGNFSQRHFLQQAVENPSQLNTKSYSSAVNDKKDLPERYSFHNPNTFGRRHRTTTTLDIDREQKLRRNIPLKDSRASLARTALTIQVDLNKLLCCAARKWLKSHLVECDVCEINLPTEREESSFSSGTTRCSRGQSWAQENDDGYLRRARGATSDDQVGGMSSNIFSSRGLDIGAGSANQVHLGDAVATNTRKRQIWDGQDESGMLCSRQKQSCLSSRSEHLNFAKTAVISSSSAPISSTFIRSRTMDQPTECVDEPQESTEYIAFLNAELARGKSTAGRRGPKSKHICDICRKVCRSRAQLLGHRRTHIETSQLYRCAVCRYCTLHYKLLKRHIADKHPTGTKRSAFTECRICKKAIRVTAVASHVRTVHGRGLQVADGRSYNGGNADQVKLSGSLPIGAEDLCSTGAGRGGMQNSPPRDAVAMEADADAVQELAARVDTEEDAVTDGRDSVERDVVQMIKQEPPLDD</sequence>
<evidence type="ECO:0000313" key="12">
    <source>
        <dbReference type="RefSeq" id="XP_022087987.1"/>
    </source>
</evidence>
<dbReference type="PANTHER" id="PTHR24406">
    <property type="entry name" value="TRANSCRIPTIONAL REPRESSOR CTCFL-RELATED"/>
    <property type="match status" value="1"/>
</dbReference>
<accession>A0A8B7Y8A5</accession>
<dbReference type="Pfam" id="PF13909">
    <property type="entry name" value="zf-H2C2_5"/>
    <property type="match status" value="1"/>
</dbReference>
<feature type="domain" description="C2H2-type" evidence="9">
    <location>
        <begin position="121"/>
        <end position="149"/>
    </location>
</feature>
<dbReference type="SUPFAM" id="SSF57667">
    <property type="entry name" value="beta-beta-alpha zinc fingers"/>
    <property type="match status" value="1"/>
</dbReference>
<gene>
    <name evidence="11 12" type="primary">LOC110977828</name>
</gene>
<dbReference type="InterPro" id="IPR050888">
    <property type="entry name" value="ZnF_C2H2-type_TF"/>
</dbReference>
<dbReference type="RefSeq" id="XP_022087986.1">
    <property type="nucleotide sequence ID" value="XM_022232294.1"/>
</dbReference>
<dbReference type="OrthoDB" id="6910977at2759"/>
<dbReference type="InterPro" id="IPR013087">
    <property type="entry name" value="Znf_C2H2_type"/>
</dbReference>
<evidence type="ECO:0000256" key="2">
    <source>
        <dbReference type="ARBA" id="ARBA00022723"/>
    </source>
</evidence>
<keyword evidence="10" id="KW-1185">Reference proteome</keyword>
<feature type="compositionally biased region" description="Basic and acidic residues" evidence="8">
    <location>
        <begin position="559"/>
        <end position="568"/>
    </location>
</feature>
<dbReference type="AlphaFoldDB" id="A0A8B7Y8A5"/>
<evidence type="ECO:0000256" key="1">
    <source>
        <dbReference type="ARBA" id="ARBA00004123"/>
    </source>
</evidence>
<evidence type="ECO:0000256" key="5">
    <source>
        <dbReference type="ARBA" id="ARBA00022833"/>
    </source>
</evidence>
<feature type="domain" description="C2H2-type" evidence="9">
    <location>
        <begin position="93"/>
        <end position="120"/>
    </location>
</feature>
<organism evidence="10 11">
    <name type="scientific">Acanthaster planci</name>
    <name type="common">Crown-of-thorns starfish</name>
    <dbReference type="NCBI Taxonomy" id="133434"/>
    <lineage>
        <taxon>Eukaryota</taxon>
        <taxon>Metazoa</taxon>
        <taxon>Echinodermata</taxon>
        <taxon>Eleutherozoa</taxon>
        <taxon>Asterozoa</taxon>
        <taxon>Asteroidea</taxon>
        <taxon>Valvatacea</taxon>
        <taxon>Valvatida</taxon>
        <taxon>Acanthasteridae</taxon>
        <taxon>Acanthaster</taxon>
    </lineage>
</organism>
<dbReference type="GO" id="GO:0005634">
    <property type="term" value="C:nucleus"/>
    <property type="evidence" value="ECO:0007669"/>
    <property type="project" value="UniProtKB-SubCell"/>
</dbReference>
<proteinExistence type="predicted"/>
<name>A0A8B7Y8A5_ACAPL</name>
<protein>
    <submittedName>
        <fullName evidence="11 12">Uncharacterized protein LOC110977828</fullName>
    </submittedName>
</protein>
<evidence type="ECO:0000256" key="6">
    <source>
        <dbReference type="ARBA" id="ARBA00023242"/>
    </source>
</evidence>
<evidence type="ECO:0000256" key="8">
    <source>
        <dbReference type="SAM" id="MobiDB-lite"/>
    </source>
</evidence>
<evidence type="ECO:0000259" key="9">
    <source>
        <dbReference type="PROSITE" id="PS50157"/>
    </source>
</evidence>
<feature type="region of interest" description="Disordered" evidence="8">
    <location>
        <begin position="199"/>
        <end position="231"/>
    </location>
</feature>
<dbReference type="PROSITE" id="PS00028">
    <property type="entry name" value="ZINC_FINGER_C2H2_1"/>
    <property type="match status" value="2"/>
</dbReference>
<evidence type="ECO:0000313" key="10">
    <source>
        <dbReference type="Proteomes" id="UP000694845"/>
    </source>
</evidence>
<dbReference type="OMA" id="CDVCEIN"/>
<dbReference type="Pfam" id="PF00096">
    <property type="entry name" value="zf-C2H2"/>
    <property type="match status" value="1"/>
</dbReference>
<dbReference type="GeneID" id="110977828"/>
<evidence type="ECO:0000256" key="7">
    <source>
        <dbReference type="PROSITE-ProRule" id="PRU00042"/>
    </source>
</evidence>
<dbReference type="GO" id="GO:0008270">
    <property type="term" value="F:zinc ion binding"/>
    <property type="evidence" value="ECO:0007669"/>
    <property type="project" value="UniProtKB-KW"/>
</dbReference>
<keyword evidence="6" id="KW-0539">Nucleus</keyword>
<feature type="compositionally biased region" description="Polar residues" evidence="8">
    <location>
        <begin position="203"/>
        <end position="231"/>
    </location>
</feature>
<feature type="compositionally biased region" description="Basic and acidic residues" evidence="8">
    <location>
        <begin position="975"/>
        <end position="985"/>
    </location>
</feature>
<evidence type="ECO:0000313" key="11">
    <source>
        <dbReference type="RefSeq" id="XP_022087986.1"/>
    </source>
</evidence>
<feature type="region of interest" description="Disordered" evidence="8">
    <location>
        <begin position="968"/>
        <end position="997"/>
    </location>
</feature>
<evidence type="ECO:0000256" key="4">
    <source>
        <dbReference type="ARBA" id="ARBA00022771"/>
    </source>
</evidence>